<dbReference type="VEuPathDB" id="FungiDB:GGTG_10714"/>
<dbReference type="EMBL" id="GL385400">
    <property type="protein sequence ID" value="EJT71457.1"/>
    <property type="molecule type" value="Genomic_DNA"/>
</dbReference>
<evidence type="ECO:0000313" key="2">
    <source>
        <dbReference type="EnsemblFungi" id="EJT71457"/>
    </source>
</evidence>
<dbReference type="Proteomes" id="UP000006039">
    <property type="component" value="Unassembled WGS sequence"/>
</dbReference>
<dbReference type="HOGENOM" id="CLU_1704331_0_0_1"/>
<protein>
    <submittedName>
        <fullName evidence="1 2">Uncharacterized protein</fullName>
    </submittedName>
</protein>
<accession>J3PB41</accession>
<dbReference type="RefSeq" id="XP_009226854.1">
    <property type="nucleotide sequence ID" value="XM_009228590.1"/>
</dbReference>
<sequence length="154" mass="17609">MTEGESYLHAKVRLEHERILDLKHVPLRLLSTSLPLKVYLNPGQLNRYQFRYCRGREDVDMGERQGKVGGKHSLDGAQPCPQVLVDLTGFEPVGLGRFSALADMDLGCIFTKCHCILFSPDMGQVKSKLLPTEEHTATLFYIYIYIYIFFKKKP</sequence>
<evidence type="ECO:0000313" key="1">
    <source>
        <dbReference type="EMBL" id="EJT71457.1"/>
    </source>
</evidence>
<reference evidence="3" key="1">
    <citation type="submission" date="2010-07" db="EMBL/GenBank/DDBJ databases">
        <title>The genome sequence of Gaeumannomyces graminis var. tritici strain R3-111a-1.</title>
        <authorList>
            <consortium name="The Broad Institute Genome Sequencing Platform"/>
            <person name="Ma L.-J."/>
            <person name="Dead R."/>
            <person name="Young S."/>
            <person name="Zeng Q."/>
            <person name="Koehrsen M."/>
            <person name="Alvarado L."/>
            <person name="Berlin A."/>
            <person name="Chapman S.B."/>
            <person name="Chen Z."/>
            <person name="Freedman E."/>
            <person name="Gellesch M."/>
            <person name="Goldberg J."/>
            <person name="Griggs A."/>
            <person name="Gujja S."/>
            <person name="Heilman E.R."/>
            <person name="Heiman D."/>
            <person name="Hepburn T."/>
            <person name="Howarth C."/>
            <person name="Jen D."/>
            <person name="Larson L."/>
            <person name="Mehta T."/>
            <person name="Neiman D."/>
            <person name="Pearson M."/>
            <person name="Roberts A."/>
            <person name="Saif S."/>
            <person name="Shea T."/>
            <person name="Shenoy N."/>
            <person name="Sisk P."/>
            <person name="Stolte C."/>
            <person name="Sykes S."/>
            <person name="Walk T."/>
            <person name="White J."/>
            <person name="Yandava C."/>
            <person name="Haas B."/>
            <person name="Nusbaum C."/>
            <person name="Birren B."/>
        </authorList>
    </citation>
    <scope>NUCLEOTIDE SEQUENCE [LARGE SCALE GENOMIC DNA]</scope>
    <source>
        <strain evidence="3">R3-111a-1</strain>
    </source>
</reference>
<gene>
    <name evidence="2" type="primary">20351172</name>
    <name evidence="1" type="ORF">GGTG_10714</name>
</gene>
<dbReference type="AlphaFoldDB" id="J3PB41"/>
<dbReference type="EnsemblFungi" id="EJT71457">
    <property type="protein sequence ID" value="EJT71457"/>
    <property type="gene ID" value="GGTG_10714"/>
</dbReference>
<name>J3PB41_GAET3</name>
<reference evidence="2" key="4">
    <citation type="journal article" date="2015" name="G3 (Bethesda)">
        <title>Genome sequences of three phytopathogenic species of the Magnaporthaceae family of fungi.</title>
        <authorList>
            <person name="Okagaki L.H."/>
            <person name="Nunes C.C."/>
            <person name="Sailsbery J."/>
            <person name="Clay B."/>
            <person name="Brown D."/>
            <person name="John T."/>
            <person name="Oh Y."/>
            <person name="Young N."/>
            <person name="Fitzgerald M."/>
            <person name="Haas B.J."/>
            <person name="Zeng Q."/>
            <person name="Young S."/>
            <person name="Adiconis X."/>
            <person name="Fan L."/>
            <person name="Levin J.Z."/>
            <person name="Mitchell T.K."/>
            <person name="Okubara P.A."/>
            <person name="Farman M.L."/>
            <person name="Kohn L.M."/>
            <person name="Birren B."/>
            <person name="Ma L.-J."/>
            <person name="Dean R.A."/>
        </authorList>
    </citation>
    <scope>NUCLEOTIDE SEQUENCE</scope>
    <source>
        <strain evidence="2">R3-111a-1</strain>
    </source>
</reference>
<proteinExistence type="predicted"/>
<keyword evidence="3" id="KW-1185">Reference proteome</keyword>
<dbReference type="GeneID" id="20351172"/>
<reference evidence="2" key="5">
    <citation type="submission" date="2018-04" db="UniProtKB">
        <authorList>
            <consortium name="EnsemblFungi"/>
        </authorList>
    </citation>
    <scope>IDENTIFICATION</scope>
    <source>
        <strain evidence="2">R3-111a-1</strain>
    </source>
</reference>
<reference evidence="1" key="2">
    <citation type="submission" date="2010-07" db="EMBL/GenBank/DDBJ databases">
        <authorList>
            <consortium name="The Broad Institute Genome Sequencing Platform"/>
            <consortium name="Broad Institute Genome Sequencing Center for Infectious Disease"/>
            <person name="Ma L.-J."/>
            <person name="Dead R."/>
            <person name="Young S."/>
            <person name="Zeng Q."/>
            <person name="Koehrsen M."/>
            <person name="Alvarado L."/>
            <person name="Berlin A."/>
            <person name="Chapman S.B."/>
            <person name="Chen Z."/>
            <person name="Freedman E."/>
            <person name="Gellesch M."/>
            <person name="Goldberg J."/>
            <person name="Griggs A."/>
            <person name="Gujja S."/>
            <person name="Heilman E.R."/>
            <person name="Heiman D."/>
            <person name="Hepburn T."/>
            <person name="Howarth C."/>
            <person name="Jen D."/>
            <person name="Larson L."/>
            <person name="Mehta T."/>
            <person name="Neiman D."/>
            <person name="Pearson M."/>
            <person name="Roberts A."/>
            <person name="Saif S."/>
            <person name="Shea T."/>
            <person name="Shenoy N."/>
            <person name="Sisk P."/>
            <person name="Stolte C."/>
            <person name="Sykes S."/>
            <person name="Walk T."/>
            <person name="White J."/>
            <person name="Yandava C."/>
            <person name="Haas B."/>
            <person name="Nusbaum C."/>
            <person name="Birren B."/>
        </authorList>
    </citation>
    <scope>NUCLEOTIDE SEQUENCE</scope>
    <source>
        <strain evidence="1">R3-111a-1</strain>
    </source>
</reference>
<reference evidence="1" key="3">
    <citation type="submission" date="2010-09" db="EMBL/GenBank/DDBJ databases">
        <title>Annotation of Gaeumannomyces graminis var. tritici R3-111a-1.</title>
        <authorList>
            <consortium name="The Broad Institute Genome Sequencing Platform"/>
            <person name="Ma L.-J."/>
            <person name="Dead R."/>
            <person name="Young S.K."/>
            <person name="Zeng Q."/>
            <person name="Gargeya S."/>
            <person name="Fitzgerald M."/>
            <person name="Haas B."/>
            <person name="Abouelleil A."/>
            <person name="Alvarado L."/>
            <person name="Arachchi H.M."/>
            <person name="Berlin A."/>
            <person name="Brown A."/>
            <person name="Chapman S.B."/>
            <person name="Chen Z."/>
            <person name="Dunbar C."/>
            <person name="Freedman E."/>
            <person name="Gearin G."/>
            <person name="Gellesch M."/>
            <person name="Goldberg J."/>
            <person name="Griggs A."/>
            <person name="Gujja S."/>
            <person name="Heiman D."/>
            <person name="Howarth C."/>
            <person name="Larson L."/>
            <person name="Lui A."/>
            <person name="MacDonald P.J.P."/>
            <person name="Mehta T."/>
            <person name="Montmayeur A."/>
            <person name="Murphy C."/>
            <person name="Neiman D."/>
            <person name="Pearson M."/>
            <person name="Priest M."/>
            <person name="Roberts A."/>
            <person name="Saif S."/>
            <person name="Shea T."/>
            <person name="Shenoy N."/>
            <person name="Sisk P."/>
            <person name="Stolte C."/>
            <person name="Sykes S."/>
            <person name="Yandava C."/>
            <person name="Wortman J."/>
            <person name="Nusbaum C."/>
            <person name="Birren B."/>
        </authorList>
    </citation>
    <scope>NUCLEOTIDE SEQUENCE</scope>
    <source>
        <strain evidence="1">R3-111a-1</strain>
    </source>
</reference>
<evidence type="ECO:0000313" key="3">
    <source>
        <dbReference type="Proteomes" id="UP000006039"/>
    </source>
</evidence>
<organism evidence="1">
    <name type="scientific">Gaeumannomyces tritici (strain R3-111a-1)</name>
    <name type="common">Wheat and barley take-all root rot fungus</name>
    <name type="synonym">Gaeumannomyces graminis var. tritici</name>
    <dbReference type="NCBI Taxonomy" id="644352"/>
    <lineage>
        <taxon>Eukaryota</taxon>
        <taxon>Fungi</taxon>
        <taxon>Dikarya</taxon>
        <taxon>Ascomycota</taxon>
        <taxon>Pezizomycotina</taxon>
        <taxon>Sordariomycetes</taxon>
        <taxon>Sordariomycetidae</taxon>
        <taxon>Magnaporthales</taxon>
        <taxon>Magnaporthaceae</taxon>
        <taxon>Gaeumannomyces</taxon>
    </lineage>
</organism>